<comment type="similarity">
    <text evidence="2">Belongs to the glycosyl hydrolase 70 family.</text>
</comment>
<gene>
    <name evidence="10" type="ORF">ACFO26_03000</name>
</gene>
<dbReference type="Gene3D" id="3.20.20.470">
    <property type="entry name" value="Glucansucrase"/>
    <property type="match status" value="1"/>
</dbReference>
<dbReference type="EC" id="2.4.1.5" evidence="3"/>
<feature type="signal peptide" evidence="6">
    <location>
        <begin position="1"/>
        <end position="34"/>
    </location>
</feature>
<protein>
    <recommendedName>
        <fullName evidence="3">dextransucrase</fullName>
        <ecNumber evidence="3">2.4.1.5</ecNumber>
    </recommendedName>
</protein>
<evidence type="ECO:0000256" key="3">
    <source>
        <dbReference type="ARBA" id="ARBA00012592"/>
    </source>
</evidence>
<keyword evidence="4" id="KW-0328">Glycosyltransferase</keyword>
<feature type="chain" id="PRO_5046517203" description="dextransucrase" evidence="6">
    <location>
        <begin position="35"/>
        <end position="1159"/>
    </location>
</feature>
<dbReference type="Gene3D" id="3.20.20.80">
    <property type="entry name" value="Glycosidases"/>
    <property type="match status" value="1"/>
</dbReference>
<evidence type="ECO:0000256" key="6">
    <source>
        <dbReference type="SAM" id="SignalP"/>
    </source>
</evidence>
<evidence type="ECO:0000313" key="11">
    <source>
        <dbReference type="Proteomes" id="UP001595987"/>
    </source>
</evidence>
<dbReference type="InterPro" id="IPR003318">
    <property type="entry name" value="Glyco_hydro70cat"/>
</dbReference>
<dbReference type="InterPro" id="IPR043708">
    <property type="entry name" value="DUF5648"/>
</dbReference>
<dbReference type="InterPro" id="IPR022038">
    <property type="entry name" value="Ig-like_bact"/>
</dbReference>
<evidence type="ECO:0000259" key="7">
    <source>
        <dbReference type="Pfam" id="PF02324"/>
    </source>
</evidence>
<feature type="domain" description="DUF5648" evidence="9">
    <location>
        <begin position="1025"/>
        <end position="1158"/>
    </location>
</feature>
<evidence type="ECO:0000256" key="2">
    <source>
        <dbReference type="ARBA" id="ARBA00009247"/>
    </source>
</evidence>
<dbReference type="Pfam" id="PF18885">
    <property type="entry name" value="DUF5648"/>
    <property type="match status" value="1"/>
</dbReference>
<keyword evidence="11" id="KW-1185">Reference proteome</keyword>
<keyword evidence="10" id="KW-0378">Hydrolase</keyword>
<dbReference type="InterPro" id="IPR013783">
    <property type="entry name" value="Ig-like_fold"/>
</dbReference>
<dbReference type="GO" id="GO:0016787">
    <property type="term" value="F:hydrolase activity"/>
    <property type="evidence" value="ECO:0007669"/>
    <property type="project" value="UniProtKB-KW"/>
</dbReference>
<dbReference type="Gene3D" id="2.60.40.10">
    <property type="entry name" value="Immunoglobulins"/>
    <property type="match status" value="1"/>
</dbReference>
<comment type="catalytic activity">
    <reaction evidence="1">
        <text>[(1-&gt;6)-alpha-D-glucosyl](n) + sucrose = [(1-&gt;6)-alpha-D-glucosyl](n+1) + D-fructose</text>
        <dbReference type="Rhea" id="RHEA:18825"/>
        <dbReference type="Rhea" id="RHEA-COMP:11144"/>
        <dbReference type="Rhea" id="RHEA-COMP:11145"/>
        <dbReference type="ChEBI" id="CHEBI:17992"/>
        <dbReference type="ChEBI" id="CHEBI:18269"/>
        <dbReference type="ChEBI" id="CHEBI:37721"/>
        <dbReference type="EC" id="2.4.1.5"/>
    </reaction>
</comment>
<feature type="domain" description="Ig-like" evidence="8">
    <location>
        <begin position="949"/>
        <end position="1017"/>
    </location>
</feature>
<proteinExistence type="inferred from homology"/>
<feature type="domain" description="Glycoside hydrolase family 70 catalytic" evidence="7">
    <location>
        <begin position="85"/>
        <end position="877"/>
    </location>
</feature>
<comment type="caution">
    <text evidence="10">The sequence shown here is derived from an EMBL/GenBank/DDBJ whole genome shotgun (WGS) entry which is preliminary data.</text>
</comment>
<sequence length="1159" mass="124947">MKKPHETKVRKLCYSAMTALLLFGGLSNVPAAFARTTTNPNAPSSTDNMNTIQGYLSYTGWYEPQQIHFGGTTWAKTSGDWRPYLMYTWPDLKTQIAYLEYFLENGYSNSANGLTLSLVQKLSSMTDTTAEQDAANNYAAIMRDNIEARITADNNAGQSGLGNLANTMSAFEATIPAFSSASEAPVEFSTSKTYAPVNVGYAAQDQFTFINSANTPGANSNYRVFSSDRGSEMLMGNDIDNSNPTVQAENLNWEYFLLNYGKIMDGNTNANFDGFRIDATDDYSNDVLAQEGQLMNALYGTANNPAAANAHLTYDEGYSSKDQSYESSVDNQQLAMDAAYYYTLRGVLQSPVANRTAIGTLATNSDVNRTDDTKNDESATPNWSFVSNHDQQLDIINSIMIAQNPGDSNIMASTGNGQYNKAAEAKAISTFEADENSTTKQYAKYNIPSSYALELTNKDTIPEVYYGDLYDEFSTYMTNKSLYYTPITTLLQAREMYAAGGQQMTTDAATNIETSVRFGNGNNTATDTSAAGKTSGIAVVVGNNPDLAPTTVTVNMGADHANQQYTSVLNTTSTGTTTTATTLTTDSKGNLTVPVQGYSNPQVSGDLSVWVPAGAPSDQTAYTTPATTNLTGYTYQSNQALDSHVILEDFSEYEPGIGWGPGGSSSSAAVGNDPYTTLASNAKNLQQLGFTDIWMAPPYLSFSQARYMEGYAVADRYDLGQSQPTKYGNSTELESAIEAIHSAGMKADVDLVPNQMMGLDQQEAVTVNRTNGAGSTTGSDLLPYLGGTNNLTNKLYFAYTAGGGQYQSTYGGAFLGTLSTQYPSLFSTKDSEGSVLPANQPITQWAAKYENGTSLQFVGLGLAMQASGGSYDYVNGSGNTIHSTQLPTPLTSSYDPTPLTGLQKIDGNYYDFSSKGTLLYGQQTVNGKTYTFNTTTGILQNQAAITVKNVSLKVGAKWATSQALVLAMDASGNSLKLSDLKVTGTVNTAKAGTYKVTYSYTDPNLNTTVSQVATVTVGTATVEVPVYRLYNKNTGEHFYTESLIEKNSLVKVGWNYEGIGWEAPKTSSTPIYRVYNPNAKGGDHYYTKSKAEATSLVKLGWKWDNGGKAVFYSGGKKAVYVAYNPNAQSGAHNYTENLTEQNNLLKVGWKYGATAWYGE</sequence>
<dbReference type="Gene3D" id="2.30.30.420">
    <property type="entry name" value="glucansucrase"/>
    <property type="match status" value="1"/>
</dbReference>
<evidence type="ECO:0000256" key="4">
    <source>
        <dbReference type="ARBA" id="ARBA00022676"/>
    </source>
</evidence>
<dbReference type="Proteomes" id="UP001595987">
    <property type="component" value="Unassembled WGS sequence"/>
</dbReference>
<evidence type="ECO:0000256" key="5">
    <source>
        <dbReference type="ARBA" id="ARBA00022679"/>
    </source>
</evidence>
<dbReference type="EMBL" id="JBHSGD010000004">
    <property type="protein sequence ID" value="MFC4651864.1"/>
    <property type="molecule type" value="Genomic_DNA"/>
</dbReference>
<keyword evidence="5" id="KW-0808">Transferase</keyword>
<dbReference type="PANTHER" id="PTHR43447">
    <property type="entry name" value="ALPHA-AMYLASE"/>
    <property type="match status" value="1"/>
</dbReference>
<keyword evidence="6" id="KW-0732">Signal</keyword>
<evidence type="ECO:0000313" key="10">
    <source>
        <dbReference type="EMBL" id="MFC4651864.1"/>
    </source>
</evidence>
<evidence type="ECO:0000259" key="9">
    <source>
        <dbReference type="Pfam" id="PF18885"/>
    </source>
</evidence>
<dbReference type="InterPro" id="IPR017853">
    <property type="entry name" value="GH"/>
</dbReference>
<organism evidence="10 11">
    <name type="scientific">Lactococcus nasutitermitis</name>
    <dbReference type="NCBI Taxonomy" id="1652957"/>
    <lineage>
        <taxon>Bacteria</taxon>
        <taxon>Bacillati</taxon>
        <taxon>Bacillota</taxon>
        <taxon>Bacilli</taxon>
        <taxon>Lactobacillales</taxon>
        <taxon>Streptococcaceae</taxon>
        <taxon>Lactococcus</taxon>
    </lineage>
</organism>
<accession>A0ABV9JCQ9</accession>
<dbReference type="RefSeq" id="WP_213533855.1">
    <property type="nucleotide sequence ID" value="NZ_BOVQ01000002.1"/>
</dbReference>
<evidence type="ECO:0000256" key="1">
    <source>
        <dbReference type="ARBA" id="ARBA00001152"/>
    </source>
</evidence>
<evidence type="ECO:0000259" key="8">
    <source>
        <dbReference type="Pfam" id="PF07523"/>
    </source>
</evidence>
<dbReference type="Pfam" id="PF07523">
    <property type="entry name" value="Big_3"/>
    <property type="match status" value="1"/>
</dbReference>
<name>A0ABV9JCQ9_9LACT</name>
<reference evidence="11" key="1">
    <citation type="journal article" date="2019" name="Int. J. Syst. Evol. Microbiol.">
        <title>The Global Catalogue of Microorganisms (GCM) 10K type strain sequencing project: providing services to taxonomists for standard genome sequencing and annotation.</title>
        <authorList>
            <consortium name="The Broad Institute Genomics Platform"/>
            <consortium name="The Broad Institute Genome Sequencing Center for Infectious Disease"/>
            <person name="Wu L."/>
            <person name="Ma J."/>
        </authorList>
    </citation>
    <scope>NUCLEOTIDE SEQUENCE [LARGE SCALE GENOMIC DNA]</scope>
    <source>
        <strain evidence="11">CCUG 63287</strain>
    </source>
</reference>
<dbReference type="Pfam" id="PF02324">
    <property type="entry name" value="Glyco_hydro_70"/>
    <property type="match status" value="1"/>
</dbReference>
<dbReference type="SUPFAM" id="SSF51445">
    <property type="entry name" value="(Trans)glycosidases"/>
    <property type="match status" value="2"/>
</dbReference>
<dbReference type="SUPFAM" id="SSF69360">
    <property type="entry name" value="Cell wall binding repeat"/>
    <property type="match status" value="1"/>
</dbReference>